<gene>
    <name evidence="7" type="ORF">NDI38_16375</name>
</gene>
<dbReference type="Pfam" id="PF00005">
    <property type="entry name" value="ABC_tran"/>
    <property type="match status" value="1"/>
</dbReference>
<dbReference type="PANTHER" id="PTHR42788">
    <property type="entry name" value="TAURINE IMPORT ATP-BINDING PROTEIN-RELATED"/>
    <property type="match status" value="1"/>
</dbReference>
<evidence type="ECO:0000256" key="3">
    <source>
        <dbReference type="ARBA" id="ARBA00022448"/>
    </source>
</evidence>
<dbReference type="GO" id="GO:0005524">
    <property type="term" value="F:ATP binding"/>
    <property type="evidence" value="ECO:0007669"/>
    <property type="project" value="UniProtKB-KW"/>
</dbReference>
<feature type="domain" description="ABC transporter" evidence="6">
    <location>
        <begin position="38"/>
        <end position="269"/>
    </location>
</feature>
<dbReference type="EMBL" id="JAMPLM010000014">
    <property type="protein sequence ID" value="MEP1060014.1"/>
    <property type="molecule type" value="Genomic_DNA"/>
</dbReference>
<dbReference type="SMART" id="SM00382">
    <property type="entry name" value="AAA"/>
    <property type="match status" value="1"/>
</dbReference>
<dbReference type="InterPro" id="IPR050166">
    <property type="entry name" value="ABC_transporter_ATP-bind"/>
</dbReference>
<comment type="caution">
    <text evidence="7">The sequence shown here is derived from an EMBL/GenBank/DDBJ whole genome shotgun (WGS) entry which is preliminary data.</text>
</comment>
<dbReference type="CDD" id="cd03293">
    <property type="entry name" value="ABC_NrtD_SsuB_transporters"/>
    <property type="match status" value="1"/>
</dbReference>
<keyword evidence="3" id="KW-0813">Transport</keyword>
<name>A0ABV0KP04_9CYAN</name>
<proteinExistence type="inferred from homology"/>
<keyword evidence="4" id="KW-0547">Nucleotide-binding</keyword>
<dbReference type="Proteomes" id="UP001476950">
    <property type="component" value="Unassembled WGS sequence"/>
</dbReference>
<dbReference type="SUPFAM" id="SSF52540">
    <property type="entry name" value="P-loop containing nucleoside triphosphate hydrolases"/>
    <property type="match status" value="1"/>
</dbReference>
<comment type="similarity">
    <text evidence="2">Belongs to the ABC transporter superfamily. Nitrate/nitrite/cyanate uptake transporter (NitT) (TC 3.A.1.16) family.</text>
</comment>
<dbReference type="PROSITE" id="PS00211">
    <property type="entry name" value="ABC_TRANSPORTER_1"/>
    <property type="match status" value="1"/>
</dbReference>
<evidence type="ECO:0000256" key="5">
    <source>
        <dbReference type="ARBA" id="ARBA00022840"/>
    </source>
</evidence>
<keyword evidence="8" id="KW-1185">Reference proteome</keyword>
<dbReference type="InterPro" id="IPR003593">
    <property type="entry name" value="AAA+_ATPase"/>
</dbReference>
<accession>A0ABV0KP04</accession>
<dbReference type="RefSeq" id="WP_190447012.1">
    <property type="nucleotide sequence ID" value="NZ_JAMPLM010000014.1"/>
</dbReference>
<evidence type="ECO:0000256" key="2">
    <source>
        <dbReference type="ARBA" id="ARBA00009440"/>
    </source>
</evidence>
<evidence type="ECO:0000259" key="6">
    <source>
        <dbReference type="PROSITE" id="PS50893"/>
    </source>
</evidence>
<keyword evidence="5 7" id="KW-0067">ATP-binding</keyword>
<dbReference type="PANTHER" id="PTHR42788:SF13">
    <property type="entry name" value="ALIPHATIC SULFONATES IMPORT ATP-BINDING PROTEIN SSUB"/>
    <property type="match status" value="1"/>
</dbReference>
<dbReference type="InterPro" id="IPR027417">
    <property type="entry name" value="P-loop_NTPase"/>
</dbReference>
<dbReference type="InterPro" id="IPR017871">
    <property type="entry name" value="ABC_transporter-like_CS"/>
</dbReference>
<dbReference type="PROSITE" id="PS50893">
    <property type="entry name" value="ABC_TRANSPORTER_2"/>
    <property type="match status" value="1"/>
</dbReference>
<evidence type="ECO:0000313" key="7">
    <source>
        <dbReference type="EMBL" id="MEP1060014.1"/>
    </source>
</evidence>
<comment type="subcellular location">
    <subcellularLocation>
        <location evidence="1">Cell inner membrane</location>
        <topology evidence="1">Peripheral membrane protein</topology>
    </subcellularLocation>
</comment>
<dbReference type="InterPro" id="IPR003439">
    <property type="entry name" value="ABC_transporter-like_ATP-bd"/>
</dbReference>
<protein>
    <submittedName>
        <fullName evidence="7">ABC transporter ATP-binding protein</fullName>
    </submittedName>
</protein>
<organism evidence="7 8">
    <name type="scientific">Stenomitos frigidus AS-A4</name>
    <dbReference type="NCBI Taxonomy" id="2933935"/>
    <lineage>
        <taxon>Bacteria</taxon>
        <taxon>Bacillati</taxon>
        <taxon>Cyanobacteriota</taxon>
        <taxon>Cyanophyceae</taxon>
        <taxon>Leptolyngbyales</taxon>
        <taxon>Leptolyngbyaceae</taxon>
        <taxon>Stenomitos</taxon>
    </lineage>
</organism>
<evidence type="ECO:0000256" key="4">
    <source>
        <dbReference type="ARBA" id="ARBA00022741"/>
    </source>
</evidence>
<evidence type="ECO:0000313" key="8">
    <source>
        <dbReference type="Proteomes" id="UP001476950"/>
    </source>
</evidence>
<dbReference type="Gene3D" id="3.40.50.300">
    <property type="entry name" value="P-loop containing nucleotide triphosphate hydrolases"/>
    <property type="match status" value="1"/>
</dbReference>
<reference evidence="7 8" key="1">
    <citation type="submission" date="2022-04" db="EMBL/GenBank/DDBJ databases">
        <title>Positive selection, recombination, and allopatry shape intraspecific diversity of widespread and dominant cyanobacteria.</title>
        <authorList>
            <person name="Wei J."/>
            <person name="Shu W."/>
            <person name="Hu C."/>
        </authorList>
    </citation>
    <scope>NUCLEOTIDE SEQUENCE [LARGE SCALE GENOMIC DNA]</scope>
    <source>
        <strain evidence="7 8">AS-A4</strain>
    </source>
</reference>
<evidence type="ECO:0000256" key="1">
    <source>
        <dbReference type="ARBA" id="ARBA00004417"/>
    </source>
</evidence>
<sequence length="286" mass="31399">MTPAPFPRSRPTLNDASTALTLTSTSLPSVQSSQLPKLEVQGVSKCFSHAGSAFTVLDTIDLYLQPRELVCIVGASGCGKSTLLNIIAGLILPSSGKVLVDGAAVPGPGADRGMIFQSYTLYPWLTVAGNIAFGLKLRRLPKGDIKQRVSYYLDVVGLTKFARAYPKELSGGMKQRVAIARALANEPDVLLMDEPFGALDAQTKEQMQKFLLELWEQTHTTILMITHDLEEAVFLSQRIYVMSAHPGKIKHDVRVSLPEHRDLEMKLDPEFIQIKRTIIQALHTSS</sequence>